<proteinExistence type="predicted"/>
<feature type="compositionally biased region" description="Basic and acidic residues" evidence="1">
    <location>
        <begin position="47"/>
        <end position="80"/>
    </location>
</feature>
<feature type="compositionally biased region" description="Basic and acidic residues" evidence="1">
    <location>
        <begin position="22"/>
        <end position="38"/>
    </location>
</feature>
<protein>
    <recommendedName>
        <fullName evidence="2">HTH psq-type domain-containing protein</fullName>
    </recommendedName>
</protein>
<dbReference type="EMBL" id="PQFF01000239">
    <property type="protein sequence ID" value="RHZ71233.1"/>
    <property type="molecule type" value="Genomic_DNA"/>
</dbReference>
<dbReference type="Gene3D" id="1.10.10.60">
    <property type="entry name" value="Homeodomain-like"/>
    <property type="match status" value="1"/>
</dbReference>
<evidence type="ECO:0000259" key="2">
    <source>
        <dbReference type="Pfam" id="PF04218"/>
    </source>
</evidence>
<dbReference type="GO" id="GO:0003677">
    <property type="term" value="F:DNA binding"/>
    <property type="evidence" value="ECO:0007669"/>
    <property type="project" value="InterPro"/>
</dbReference>
<organism evidence="3 4">
    <name type="scientific">Diversispora epigaea</name>
    <dbReference type="NCBI Taxonomy" id="1348612"/>
    <lineage>
        <taxon>Eukaryota</taxon>
        <taxon>Fungi</taxon>
        <taxon>Fungi incertae sedis</taxon>
        <taxon>Mucoromycota</taxon>
        <taxon>Glomeromycotina</taxon>
        <taxon>Glomeromycetes</taxon>
        <taxon>Diversisporales</taxon>
        <taxon>Diversisporaceae</taxon>
        <taxon>Diversispora</taxon>
    </lineage>
</organism>
<dbReference type="AlphaFoldDB" id="A0A397IDP8"/>
<keyword evidence="4" id="KW-1185">Reference proteome</keyword>
<dbReference type="InterPro" id="IPR007889">
    <property type="entry name" value="HTH_Psq"/>
</dbReference>
<comment type="caution">
    <text evidence="3">The sequence shown here is derived from an EMBL/GenBank/DDBJ whole genome shotgun (WGS) entry which is preliminary data.</text>
</comment>
<accession>A0A397IDP8</accession>
<dbReference type="Pfam" id="PF04218">
    <property type="entry name" value="CENP-B_N"/>
    <property type="match status" value="1"/>
</dbReference>
<dbReference type="SUPFAM" id="SSF46689">
    <property type="entry name" value="Homeodomain-like"/>
    <property type="match status" value="1"/>
</dbReference>
<evidence type="ECO:0000256" key="1">
    <source>
        <dbReference type="SAM" id="MobiDB-lite"/>
    </source>
</evidence>
<gene>
    <name evidence="3" type="ORF">Glove_261g7</name>
</gene>
<name>A0A397IDP8_9GLOM</name>
<evidence type="ECO:0000313" key="3">
    <source>
        <dbReference type="EMBL" id="RHZ71233.1"/>
    </source>
</evidence>
<evidence type="ECO:0000313" key="4">
    <source>
        <dbReference type="Proteomes" id="UP000266861"/>
    </source>
</evidence>
<dbReference type="Proteomes" id="UP000266861">
    <property type="component" value="Unassembled WGS sequence"/>
</dbReference>
<dbReference type="OrthoDB" id="2435994at2759"/>
<feature type="region of interest" description="Disordered" evidence="1">
    <location>
        <begin position="22"/>
        <end position="86"/>
    </location>
</feature>
<sequence length="147" mass="17206">MSNNEIPNNSFDSKNLNIIIGDERNHIYDHEHEPDNHHKGSGSGPRPHLDDHHGNDYDHEQVDYEKDYNNDHDHKQRDEELISSAEQNAQEKLAIITYFERSPNASKRNTVEKFNIQPKQLRDWIKNKNKLLRAKPHVKRLATGSKP</sequence>
<reference evidence="3 4" key="1">
    <citation type="submission" date="2018-08" db="EMBL/GenBank/DDBJ databases">
        <title>Genome and evolution of the arbuscular mycorrhizal fungus Diversispora epigaea (formerly Glomus versiforme) and its bacterial endosymbionts.</title>
        <authorList>
            <person name="Sun X."/>
            <person name="Fei Z."/>
            <person name="Harrison M."/>
        </authorList>
    </citation>
    <scope>NUCLEOTIDE SEQUENCE [LARGE SCALE GENOMIC DNA]</scope>
    <source>
        <strain evidence="3 4">IT104</strain>
    </source>
</reference>
<feature type="domain" description="HTH psq-type" evidence="2">
    <location>
        <begin position="90"/>
        <end position="133"/>
    </location>
</feature>
<dbReference type="InterPro" id="IPR009057">
    <property type="entry name" value="Homeodomain-like_sf"/>
</dbReference>